<feature type="transmembrane region" description="Helical" evidence="8">
    <location>
        <begin position="80"/>
        <end position="98"/>
    </location>
</feature>
<name>A0ABD6N0W5_9PSED</name>
<dbReference type="SUPFAM" id="SSF103473">
    <property type="entry name" value="MFS general substrate transporter"/>
    <property type="match status" value="1"/>
</dbReference>
<evidence type="ECO:0000256" key="7">
    <source>
        <dbReference type="ARBA" id="ARBA00023136"/>
    </source>
</evidence>
<evidence type="ECO:0000259" key="9">
    <source>
        <dbReference type="PROSITE" id="PS50850"/>
    </source>
</evidence>
<dbReference type="RefSeq" id="WP_179053066.1">
    <property type="nucleotide sequence ID" value="NZ_QJRE01000113.1"/>
</dbReference>
<dbReference type="AlphaFoldDB" id="A0ABD6N0W5"/>
<gene>
    <name evidence="10" type="ORF">DM819_16395</name>
</gene>
<keyword evidence="7 8" id="KW-0472">Membrane</keyword>
<feature type="transmembrane region" description="Helical" evidence="8">
    <location>
        <begin position="166"/>
        <end position="188"/>
    </location>
</feature>
<evidence type="ECO:0000256" key="2">
    <source>
        <dbReference type="ARBA" id="ARBA00006236"/>
    </source>
</evidence>
<comment type="similarity">
    <text evidence="2 8">Belongs to the major facilitator superfamily. Bcr/CmlA family.</text>
</comment>
<sequence>MTASSTALPRRTPLIVLLGILTALDAIAIDMYLPAMPTMQQHFATSAAWVQASLAVFLVGLAVGQLVYGPLADRYGRRTPLLAGMASFFAGSVLILLADNIETVLAGRALQALGGAAALVIPRAIVADLFEEQQAARVYSILMLVMGLGPVLAPSLGGVLAEQLGWQSIFVALALFGLLCLGAVYLWVEESLPSERRNDESLLRSMRGYLQLLGNAHYRRYTWIIALFCASLFTYISGVPFVLIDIYGLSPAQFGFVFAANAIGMCLLGLLNVVLLRRYSPERLLLTAGILHMGFMLPLAAAELMAWSNALSAILMLSGAICSLGLVWGNAMSLVMKGQREQAGRASALAGVTQYALASLAGAALGMLDGHGATSMYALMAVIAVITLVSLCRAVHHPRAESKEVSFSS</sequence>
<evidence type="ECO:0000256" key="6">
    <source>
        <dbReference type="ARBA" id="ARBA00022989"/>
    </source>
</evidence>
<feature type="transmembrane region" description="Helical" evidence="8">
    <location>
        <begin position="313"/>
        <end position="336"/>
    </location>
</feature>
<dbReference type="NCBIfam" id="TIGR00710">
    <property type="entry name" value="efflux_Bcr_CflA"/>
    <property type="match status" value="1"/>
</dbReference>
<feature type="transmembrane region" description="Helical" evidence="8">
    <location>
        <begin position="47"/>
        <end position="68"/>
    </location>
</feature>
<dbReference type="InterPro" id="IPR020846">
    <property type="entry name" value="MFS_dom"/>
</dbReference>
<feature type="transmembrane region" description="Helical" evidence="8">
    <location>
        <begin position="284"/>
        <end position="307"/>
    </location>
</feature>
<proteinExistence type="inferred from homology"/>
<keyword evidence="4" id="KW-1003">Cell membrane</keyword>
<feature type="transmembrane region" description="Helical" evidence="8">
    <location>
        <begin position="221"/>
        <end position="244"/>
    </location>
</feature>
<organism evidence="10 11">
    <name type="scientific">Pseudomonas hunanensis</name>
    <dbReference type="NCBI Taxonomy" id="1247546"/>
    <lineage>
        <taxon>Bacteria</taxon>
        <taxon>Pseudomonadati</taxon>
        <taxon>Pseudomonadota</taxon>
        <taxon>Gammaproteobacteria</taxon>
        <taxon>Pseudomonadales</taxon>
        <taxon>Pseudomonadaceae</taxon>
        <taxon>Pseudomonas</taxon>
    </lineage>
</organism>
<keyword evidence="3 8" id="KW-0813">Transport</keyword>
<feature type="transmembrane region" description="Helical" evidence="8">
    <location>
        <begin position="374"/>
        <end position="395"/>
    </location>
</feature>
<feature type="transmembrane region" description="Helical" evidence="8">
    <location>
        <begin position="348"/>
        <end position="368"/>
    </location>
</feature>
<dbReference type="FunFam" id="1.20.1720.10:FF:000005">
    <property type="entry name" value="Bcr/CflA family efflux transporter"/>
    <property type="match status" value="1"/>
</dbReference>
<dbReference type="PRINTS" id="PR01035">
    <property type="entry name" value="TCRTETA"/>
</dbReference>
<dbReference type="CDD" id="cd17320">
    <property type="entry name" value="MFS_MdfA_MDR_like"/>
    <property type="match status" value="1"/>
</dbReference>
<keyword evidence="5 8" id="KW-0812">Transmembrane</keyword>
<dbReference type="PANTHER" id="PTHR23502">
    <property type="entry name" value="MAJOR FACILITATOR SUPERFAMILY"/>
    <property type="match status" value="1"/>
</dbReference>
<accession>A0ABD6N0W5</accession>
<keyword evidence="8" id="KW-0997">Cell inner membrane</keyword>
<evidence type="ECO:0000313" key="11">
    <source>
        <dbReference type="Proteomes" id="UP000704738"/>
    </source>
</evidence>
<feature type="transmembrane region" description="Helical" evidence="8">
    <location>
        <begin position="138"/>
        <end position="160"/>
    </location>
</feature>
<dbReference type="InterPro" id="IPR036259">
    <property type="entry name" value="MFS_trans_sf"/>
</dbReference>
<comment type="caution">
    <text evidence="10">The sequence shown here is derived from an EMBL/GenBank/DDBJ whole genome shotgun (WGS) entry which is preliminary data.</text>
</comment>
<protein>
    <recommendedName>
        <fullName evidence="8">Bcr/CflA family efflux transporter</fullName>
    </recommendedName>
</protein>
<dbReference type="Pfam" id="PF07690">
    <property type="entry name" value="MFS_1"/>
    <property type="match status" value="1"/>
</dbReference>
<dbReference type="InterPro" id="IPR001958">
    <property type="entry name" value="Tet-R_TetA/multi-R_MdtG-like"/>
</dbReference>
<evidence type="ECO:0000256" key="8">
    <source>
        <dbReference type="RuleBase" id="RU365088"/>
    </source>
</evidence>
<evidence type="ECO:0000256" key="5">
    <source>
        <dbReference type="ARBA" id="ARBA00022692"/>
    </source>
</evidence>
<dbReference type="InterPro" id="IPR011701">
    <property type="entry name" value="MFS"/>
</dbReference>
<feature type="transmembrane region" description="Helical" evidence="8">
    <location>
        <begin position="12"/>
        <end position="35"/>
    </location>
</feature>
<dbReference type="GO" id="GO:0005886">
    <property type="term" value="C:plasma membrane"/>
    <property type="evidence" value="ECO:0007669"/>
    <property type="project" value="UniProtKB-SubCell"/>
</dbReference>
<feature type="transmembrane region" description="Helical" evidence="8">
    <location>
        <begin position="104"/>
        <end position="126"/>
    </location>
</feature>
<evidence type="ECO:0000256" key="4">
    <source>
        <dbReference type="ARBA" id="ARBA00022475"/>
    </source>
</evidence>
<dbReference type="InterPro" id="IPR004812">
    <property type="entry name" value="Efflux_drug-R_Bcr/CmlA"/>
</dbReference>
<evidence type="ECO:0000313" key="10">
    <source>
        <dbReference type="EMBL" id="NWL47387.1"/>
    </source>
</evidence>
<comment type="subcellular location">
    <subcellularLocation>
        <location evidence="8">Cell inner membrane</location>
        <topology evidence="8">Multi-pass membrane protein</topology>
    </subcellularLocation>
    <subcellularLocation>
        <location evidence="1">Cell membrane</location>
        <topology evidence="1">Multi-pass membrane protein</topology>
    </subcellularLocation>
</comment>
<dbReference type="Proteomes" id="UP000704738">
    <property type="component" value="Unassembled WGS sequence"/>
</dbReference>
<feature type="transmembrane region" description="Helical" evidence="8">
    <location>
        <begin position="256"/>
        <end position="277"/>
    </location>
</feature>
<keyword evidence="6 8" id="KW-1133">Transmembrane helix</keyword>
<reference evidence="10 11" key="1">
    <citation type="submission" date="2018-06" db="EMBL/GenBank/DDBJ databases">
        <title>Bacteria isolated from soil of Wuhan.</title>
        <authorList>
            <person name="Xiang W."/>
            <person name="Huang C."/>
        </authorList>
    </citation>
    <scope>NUCLEOTIDE SEQUENCE [LARGE SCALE GENOMIC DNA]</scope>
    <source>
        <strain evidence="11">xwS4</strain>
    </source>
</reference>
<evidence type="ECO:0000256" key="3">
    <source>
        <dbReference type="ARBA" id="ARBA00022448"/>
    </source>
</evidence>
<dbReference type="PROSITE" id="PS50850">
    <property type="entry name" value="MFS"/>
    <property type="match status" value="1"/>
</dbReference>
<feature type="domain" description="Major facilitator superfamily (MFS) profile" evidence="9">
    <location>
        <begin position="11"/>
        <end position="399"/>
    </location>
</feature>
<dbReference type="EMBL" id="QJRE01000113">
    <property type="protein sequence ID" value="NWL47387.1"/>
    <property type="molecule type" value="Genomic_DNA"/>
</dbReference>
<evidence type="ECO:0000256" key="1">
    <source>
        <dbReference type="ARBA" id="ARBA00004651"/>
    </source>
</evidence>
<dbReference type="Gene3D" id="1.20.1720.10">
    <property type="entry name" value="Multidrug resistance protein D"/>
    <property type="match status" value="1"/>
</dbReference>
<dbReference type="PANTHER" id="PTHR23502:SF132">
    <property type="entry name" value="POLYAMINE TRANSPORTER 2-RELATED"/>
    <property type="match status" value="1"/>
</dbReference>